<keyword evidence="2" id="KW-1185">Reference proteome</keyword>
<dbReference type="Proteomes" id="UP000019434">
    <property type="component" value="Chromosome"/>
</dbReference>
<dbReference type="GeneID" id="24958315"/>
<dbReference type="HOGENOM" id="CLU_1056113_0_0_2"/>
<reference evidence="1 2" key="1">
    <citation type="submission" date="2014-02" db="EMBL/GenBank/DDBJ databases">
        <title>Genome Sequence of an Hyperthermophilic Archaeon, Thermococcus nautili 30-1, producing viral vesicles.</title>
        <authorList>
            <person name="Oberto J."/>
            <person name="Gaudin M."/>
            <person name="Cossu M."/>
            <person name="Gorlas A."/>
            <person name="Slesarev A."/>
            <person name="Marguet E."/>
            <person name="Forterre P."/>
        </authorList>
    </citation>
    <scope>NUCLEOTIDE SEQUENCE [LARGE SCALE GENOMIC DNA]</scope>
    <source>
        <strain evidence="1 2">30-1</strain>
    </source>
</reference>
<proteinExistence type="predicted"/>
<dbReference type="STRING" id="195522.BD01_0430"/>
<protein>
    <submittedName>
        <fullName evidence="1">Uncharacterized protein</fullName>
    </submittedName>
</protein>
<dbReference type="RefSeq" id="WP_042689433.1">
    <property type="nucleotide sequence ID" value="NZ_CP007264.1"/>
</dbReference>
<accession>W8P3R1</accession>
<evidence type="ECO:0000313" key="1">
    <source>
        <dbReference type="EMBL" id="AHL22055.1"/>
    </source>
</evidence>
<gene>
    <name evidence="1" type="ORF">BD01_0430</name>
</gene>
<evidence type="ECO:0000313" key="2">
    <source>
        <dbReference type="Proteomes" id="UP000019434"/>
    </source>
</evidence>
<dbReference type="AlphaFoldDB" id="W8P3R1"/>
<name>W8P3R1_9EURY</name>
<dbReference type="EMBL" id="CP007264">
    <property type="protein sequence ID" value="AHL22055.1"/>
    <property type="molecule type" value="Genomic_DNA"/>
</dbReference>
<dbReference type="OrthoDB" id="96447at2157"/>
<dbReference type="KEGG" id="tnu:BD01_0430"/>
<dbReference type="eggNOG" id="arCOG07265">
    <property type="taxonomic scope" value="Archaea"/>
</dbReference>
<sequence length="264" mass="29303">MKRKEASVEIKSGMDSVEAILHDPVQFITNWPYVVKVRGRNPVVAEIMLPRFVFKFRDTYEFEFHEDYNSHIYEGRGKRGNLTVVITLKEWRKYVSANVELSYSGRGEFFLGKTLEILVEGIARNLKELAEASKPIEVGKKTEKAILEVDFSDPMSVANFLAKAKMVHSGLHVIPEGGFFNVLNEILEKAGSEVLYLSGITSDGTSGFKVLVRGSQVLAVELRDGSEVKTLKVEGEDGVREAVELLSKVSGAYMVNAWVPAGGV</sequence>
<organism evidence="1 2">
    <name type="scientific">Thermococcus nautili</name>
    <dbReference type="NCBI Taxonomy" id="195522"/>
    <lineage>
        <taxon>Archaea</taxon>
        <taxon>Methanobacteriati</taxon>
        <taxon>Methanobacteriota</taxon>
        <taxon>Thermococci</taxon>
        <taxon>Thermococcales</taxon>
        <taxon>Thermococcaceae</taxon>
        <taxon>Thermococcus</taxon>
    </lineage>
</organism>